<gene>
    <name evidence="2" type="ORF">NQG31_01925</name>
</gene>
<feature type="transmembrane region" description="Helical" evidence="1">
    <location>
        <begin position="18"/>
        <end position="37"/>
    </location>
</feature>
<dbReference type="Pfam" id="PF06161">
    <property type="entry name" value="DUF975"/>
    <property type="match status" value="1"/>
</dbReference>
<evidence type="ECO:0000256" key="1">
    <source>
        <dbReference type="SAM" id="Phobius"/>
    </source>
</evidence>
<comment type="caution">
    <text evidence="2">The sequence shown here is derived from an EMBL/GenBank/DDBJ whole genome shotgun (WGS) entry which is preliminary data.</text>
</comment>
<dbReference type="PANTHER" id="PTHR40076">
    <property type="entry name" value="MEMBRANE PROTEIN-RELATED"/>
    <property type="match status" value="1"/>
</dbReference>
<keyword evidence="1" id="KW-0472">Membrane</keyword>
<feature type="transmembrane region" description="Helical" evidence="1">
    <location>
        <begin position="49"/>
        <end position="67"/>
    </location>
</feature>
<sequence>MQASVYKQFALRMLSGNWGIAIFAAIATMLVQTVVTSQLDLSADATPDVLFTSILLLYSSLVLLAPLELGRNWIYLDIAKEDKPTLGLLFDSFGSLRQYVKAVGYYAVFYLGLNLLMLLLIVPGVWFYLTFRMVPFILRDQPDLSVLAAMKVSKRLMDGKKLVMLKLLASYIGWYVLVLVTGGLALIFVQPYLETALAGLYLEIKAEKDAAQEKTVS</sequence>
<proteinExistence type="predicted"/>
<accession>A0ABT2KV57</accession>
<reference evidence="2 3" key="1">
    <citation type="submission" date="2022-07" db="EMBL/GenBank/DDBJ databases">
        <title>Genomic and pangenome structural analysis of the polyextremophile Exiguobacterium.</title>
        <authorList>
            <person name="Shen L."/>
        </authorList>
    </citation>
    <scope>NUCLEOTIDE SEQUENCE [LARGE SCALE GENOMIC DNA]</scope>
    <source>
        <strain evidence="2 3">12_1</strain>
    </source>
</reference>
<name>A0ABT2KV57_9BACL</name>
<organism evidence="2 3">
    <name type="scientific">Exiguobacterium alkaliphilum</name>
    <dbReference type="NCBI Taxonomy" id="1428684"/>
    <lineage>
        <taxon>Bacteria</taxon>
        <taxon>Bacillati</taxon>
        <taxon>Bacillota</taxon>
        <taxon>Bacilli</taxon>
        <taxon>Bacillales</taxon>
        <taxon>Bacillales Family XII. Incertae Sedis</taxon>
        <taxon>Exiguobacterium</taxon>
    </lineage>
</organism>
<dbReference type="EMBL" id="JANIEK010000004">
    <property type="protein sequence ID" value="MCT4794279.1"/>
    <property type="molecule type" value="Genomic_DNA"/>
</dbReference>
<keyword evidence="1" id="KW-1133">Transmembrane helix</keyword>
<dbReference type="InterPro" id="IPR010380">
    <property type="entry name" value="DUF975"/>
</dbReference>
<dbReference type="PANTHER" id="PTHR40076:SF1">
    <property type="entry name" value="MEMBRANE PROTEIN"/>
    <property type="match status" value="1"/>
</dbReference>
<protein>
    <submittedName>
        <fullName evidence="2">DUF975 family protein</fullName>
    </submittedName>
</protein>
<dbReference type="Proteomes" id="UP001206821">
    <property type="component" value="Unassembled WGS sequence"/>
</dbReference>
<keyword evidence="3" id="KW-1185">Reference proteome</keyword>
<feature type="transmembrane region" description="Helical" evidence="1">
    <location>
        <begin position="163"/>
        <end position="189"/>
    </location>
</feature>
<evidence type="ECO:0000313" key="2">
    <source>
        <dbReference type="EMBL" id="MCT4794279.1"/>
    </source>
</evidence>
<evidence type="ECO:0000313" key="3">
    <source>
        <dbReference type="Proteomes" id="UP001206821"/>
    </source>
</evidence>
<feature type="transmembrane region" description="Helical" evidence="1">
    <location>
        <begin position="103"/>
        <end position="129"/>
    </location>
</feature>
<keyword evidence="1" id="KW-0812">Transmembrane</keyword>